<proteinExistence type="predicted"/>
<gene>
    <name evidence="2" type="ORF">Ac3_167</name>
</gene>
<accession>A0A345AUZ5</accession>
<evidence type="ECO:0000313" key="2">
    <source>
        <dbReference type="EMBL" id="AXF40728.1"/>
    </source>
</evidence>
<dbReference type="InterPro" id="IPR008727">
    <property type="entry name" value="PAAR_motif"/>
</dbReference>
<evidence type="ECO:0000256" key="1">
    <source>
        <dbReference type="SAM" id="MobiDB-lite"/>
    </source>
</evidence>
<dbReference type="CDD" id="cd14737">
    <property type="entry name" value="PAAR_1"/>
    <property type="match status" value="1"/>
</dbReference>
<organism evidence="2 3">
    <name type="scientific">Acinetobacter phage vB_ApiM_fHyAci03</name>
    <dbReference type="NCBI Taxonomy" id="2269366"/>
    <lineage>
        <taxon>Viruses</taxon>
        <taxon>Duplodnaviria</taxon>
        <taxon>Heunggongvirae</taxon>
        <taxon>Uroviricota</taxon>
        <taxon>Caudoviricetes</taxon>
        <taxon>Pantevenvirales</taxon>
        <taxon>Straboviridae</taxon>
        <taxon>Twarogvirinae</taxon>
        <taxon>Lazarusvirus</taxon>
        <taxon>Lazarusvirus fhyacithree</taxon>
    </lineage>
</organism>
<dbReference type="Pfam" id="PF05488">
    <property type="entry name" value="PAAR_motif"/>
    <property type="match status" value="1"/>
</dbReference>
<name>A0A345AUZ5_9CAUD</name>
<dbReference type="EMBL" id="MH460829">
    <property type="protein sequence ID" value="AXF40728.1"/>
    <property type="molecule type" value="Genomic_DNA"/>
</dbReference>
<keyword evidence="3" id="KW-1185">Reference proteome</keyword>
<feature type="region of interest" description="Disordered" evidence="1">
    <location>
        <begin position="1"/>
        <end position="24"/>
    </location>
</feature>
<dbReference type="Proteomes" id="UP000255697">
    <property type="component" value="Segment"/>
</dbReference>
<protein>
    <recommendedName>
        <fullName evidence="4">Cell puncturing device tip</fullName>
    </recommendedName>
</protein>
<evidence type="ECO:0000313" key="3">
    <source>
        <dbReference type="Proteomes" id="UP000255697"/>
    </source>
</evidence>
<reference evidence="3" key="1">
    <citation type="submission" date="2018-06" db="EMBL/GenBank/DDBJ databases">
        <title>Whole genome analysis of phage vB_ApiM_fHyAci03 infecting Acinetobacter pittii.</title>
        <authorList>
            <person name="Kiljunen S."/>
            <person name="Wicklund A."/>
            <person name="Skurnik M."/>
        </authorList>
    </citation>
    <scope>NUCLEOTIDE SEQUENCE [LARGE SCALE GENOMIC DNA]</scope>
</reference>
<dbReference type="Gene3D" id="2.60.200.60">
    <property type="match status" value="1"/>
</dbReference>
<sequence>MASLSFDKAMTTGHGPYPPTQINSSQSKFFVENKAALVTGDLANNHGHSPVGACIASSTKFFIGGKAAVQIGDPLTDGDTVAQGSSKFFIN</sequence>
<evidence type="ECO:0008006" key="4">
    <source>
        <dbReference type="Google" id="ProtNLM"/>
    </source>
</evidence>